<evidence type="ECO:0000313" key="9">
    <source>
        <dbReference type="EMBL" id="SMC57319.1"/>
    </source>
</evidence>
<sequence length="111" mass="13077">MRYSKPLKKNYEFKRLYSRGKQAVSPCMAVYCRPNRTEVDRIGITVGGKIGNAVKRNRVRRRLKEIYRLNEHLLRTGFDIVVVARVRAEYAPYRELEESFLSLCGKLKLLR</sequence>
<dbReference type="GO" id="GO:0001682">
    <property type="term" value="P:tRNA 5'-leader removal"/>
    <property type="evidence" value="ECO:0007669"/>
    <property type="project" value="UniProtKB-UniRule"/>
</dbReference>
<keyword evidence="2 7" id="KW-0819">tRNA processing</keyword>
<dbReference type="InterPro" id="IPR020568">
    <property type="entry name" value="Ribosomal_Su5_D2-typ_SF"/>
</dbReference>
<protein>
    <recommendedName>
        <fullName evidence="7 8">Ribonuclease P protein component</fullName>
        <shortName evidence="7">RNase P protein</shortName>
        <shortName evidence="7">RNaseP protein</shortName>
        <ecNumber evidence="7 8">3.1.26.5</ecNumber>
    </recommendedName>
    <alternativeName>
        <fullName evidence="7">Protein C5</fullName>
    </alternativeName>
</protein>
<accession>A0A1W2A996</accession>
<dbReference type="Proteomes" id="UP000192790">
    <property type="component" value="Unassembled WGS sequence"/>
</dbReference>
<dbReference type="HAMAP" id="MF_00227">
    <property type="entry name" value="RNase_P"/>
    <property type="match status" value="1"/>
</dbReference>
<evidence type="ECO:0000256" key="5">
    <source>
        <dbReference type="ARBA" id="ARBA00022801"/>
    </source>
</evidence>
<dbReference type="PROSITE" id="PS00648">
    <property type="entry name" value="RIBONUCLEASE_P"/>
    <property type="match status" value="1"/>
</dbReference>
<dbReference type="PANTHER" id="PTHR33992:SF1">
    <property type="entry name" value="RIBONUCLEASE P PROTEIN COMPONENT"/>
    <property type="match status" value="1"/>
</dbReference>
<dbReference type="SUPFAM" id="SSF54211">
    <property type="entry name" value="Ribosomal protein S5 domain 2-like"/>
    <property type="match status" value="1"/>
</dbReference>
<comment type="subunit">
    <text evidence="7">Consists of a catalytic RNA component (M1 or rnpB) and a protein subunit.</text>
</comment>
<evidence type="ECO:0000256" key="2">
    <source>
        <dbReference type="ARBA" id="ARBA00022694"/>
    </source>
</evidence>
<dbReference type="STRING" id="1122930.SAMN02745168_1631"/>
<dbReference type="InterPro" id="IPR020539">
    <property type="entry name" value="RNase_P_CS"/>
</dbReference>
<dbReference type="InterPro" id="IPR014721">
    <property type="entry name" value="Ribsml_uS5_D2-typ_fold_subgr"/>
</dbReference>
<evidence type="ECO:0000256" key="7">
    <source>
        <dbReference type="HAMAP-Rule" id="MF_00227"/>
    </source>
</evidence>
<dbReference type="GO" id="GO:0000049">
    <property type="term" value="F:tRNA binding"/>
    <property type="evidence" value="ECO:0007669"/>
    <property type="project" value="UniProtKB-UniRule"/>
</dbReference>
<dbReference type="EC" id="3.1.26.5" evidence="7 8"/>
<evidence type="ECO:0000256" key="3">
    <source>
        <dbReference type="ARBA" id="ARBA00022722"/>
    </source>
</evidence>
<dbReference type="InterPro" id="IPR000100">
    <property type="entry name" value="RNase_P"/>
</dbReference>
<gene>
    <name evidence="7" type="primary">rnpA</name>
    <name evidence="9" type="ORF">SAMN02745168_1631</name>
</gene>
<dbReference type="NCBIfam" id="TIGR00188">
    <property type="entry name" value="rnpA"/>
    <property type="match status" value="1"/>
</dbReference>
<reference evidence="9 10" key="1">
    <citation type="submission" date="2017-04" db="EMBL/GenBank/DDBJ databases">
        <authorList>
            <person name="Afonso C.L."/>
            <person name="Miller P.J."/>
            <person name="Scott M.A."/>
            <person name="Spackman E."/>
            <person name="Goraichik I."/>
            <person name="Dimitrov K.M."/>
            <person name="Suarez D.L."/>
            <person name="Swayne D.E."/>
        </authorList>
    </citation>
    <scope>NUCLEOTIDE SEQUENCE [LARGE SCALE GENOMIC DNA]</scope>
    <source>
        <strain evidence="9 10">DSM 12816</strain>
    </source>
</reference>
<keyword evidence="4 7" id="KW-0255">Endonuclease</keyword>
<evidence type="ECO:0000313" key="10">
    <source>
        <dbReference type="Proteomes" id="UP000192790"/>
    </source>
</evidence>
<keyword evidence="10" id="KW-1185">Reference proteome</keyword>
<dbReference type="EMBL" id="FWXW01000003">
    <property type="protein sequence ID" value="SMC57319.1"/>
    <property type="molecule type" value="Genomic_DNA"/>
</dbReference>
<dbReference type="AlphaFoldDB" id="A0A1W2A996"/>
<evidence type="ECO:0000256" key="6">
    <source>
        <dbReference type="ARBA" id="ARBA00022884"/>
    </source>
</evidence>
<name>A0A1W2A996_9FIRM</name>
<organism evidence="9 10">
    <name type="scientific">Papillibacter cinnamivorans DSM 12816</name>
    <dbReference type="NCBI Taxonomy" id="1122930"/>
    <lineage>
        <taxon>Bacteria</taxon>
        <taxon>Bacillati</taxon>
        <taxon>Bacillota</taxon>
        <taxon>Clostridia</taxon>
        <taxon>Eubacteriales</taxon>
        <taxon>Oscillospiraceae</taxon>
        <taxon>Papillibacter</taxon>
    </lineage>
</organism>
<keyword evidence="5 7" id="KW-0378">Hydrolase</keyword>
<dbReference type="PANTHER" id="PTHR33992">
    <property type="entry name" value="RIBONUCLEASE P PROTEIN COMPONENT"/>
    <property type="match status" value="1"/>
</dbReference>
<dbReference type="RefSeq" id="WP_084234291.1">
    <property type="nucleotide sequence ID" value="NZ_FWXW01000003.1"/>
</dbReference>
<evidence type="ECO:0000256" key="4">
    <source>
        <dbReference type="ARBA" id="ARBA00022759"/>
    </source>
</evidence>
<keyword evidence="6 7" id="KW-0694">RNA-binding</keyword>
<dbReference type="GO" id="GO:0004526">
    <property type="term" value="F:ribonuclease P activity"/>
    <property type="evidence" value="ECO:0007669"/>
    <property type="project" value="UniProtKB-UniRule"/>
</dbReference>
<comment type="function">
    <text evidence="1 7">RNaseP catalyzes the removal of the 5'-leader sequence from pre-tRNA to produce the mature 5'-terminus. It can also cleave other RNA substrates such as 4.5S RNA. The protein component plays an auxiliary but essential role in vivo by binding to the 5'-leader sequence and broadening the substrate specificity of the ribozyme.</text>
</comment>
<dbReference type="Gene3D" id="3.30.230.10">
    <property type="match status" value="1"/>
</dbReference>
<dbReference type="GO" id="GO:0030677">
    <property type="term" value="C:ribonuclease P complex"/>
    <property type="evidence" value="ECO:0007669"/>
    <property type="project" value="TreeGrafter"/>
</dbReference>
<proteinExistence type="inferred from homology"/>
<keyword evidence="3 7" id="KW-0540">Nuclease</keyword>
<dbReference type="GO" id="GO:0042781">
    <property type="term" value="F:3'-tRNA processing endoribonuclease activity"/>
    <property type="evidence" value="ECO:0007669"/>
    <property type="project" value="TreeGrafter"/>
</dbReference>
<evidence type="ECO:0000256" key="1">
    <source>
        <dbReference type="ARBA" id="ARBA00002663"/>
    </source>
</evidence>
<comment type="catalytic activity">
    <reaction evidence="7">
        <text>Endonucleolytic cleavage of RNA, removing 5'-extranucleotides from tRNA precursor.</text>
        <dbReference type="EC" id="3.1.26.5"/>
    </reaction>
</comment>
<evidence type="ECO:0000256" key="8">
    <source>
        <dbReference type="NCBIfam" id="TIGR00188"/>
    </source>
</evidence>
<dbReference type="Pfam" id="PF00825">
    <property type="entry name" value="Ribonuclease_P"/>
    <property type="match status" value="1"/>
</dbReference>
<dbReference type="OrthoDB" id="9810867at2"/>
<comment type="similarity">
    <text evidence="7">Belongs to the RnpA family.</text>
</comment>